<evidence type="ECO:0000313" key="1">
    <source>
        <dbReference type="EMBL" id="OAF65710.1"/>
    </source>
</evidence>
<keyword evidence="2" id="KW-1185">Reference proteome</keyword>
<dbReference type="AlphaFoldDB" id="A0A177AV55"/>
<name>A0A177AV55_9BILA</name>
<dbReference type="OrthoDB" id="119028at2759"/>
<reference evidence="1 2" key="1">
    <citation type="submission" date="2016-04" db="EMBL/GenBank/DDBJ databases">
        <title>The genome of Intoshia linei affirms orthonectids as highly simplified spiralians.</title>
        <authorList>
            <person name="Mikhailov K.V."/>
            <person name="Slusarev G.S."/>
            <person name="Nikitin M.A."/>
            <person name="Logacheva M.D."/>
            <person name="Penin A."/>
            <person name="Aleoshin V."/>
            <person name="Panchin Y.V."/>
        </authorList>
    </citation>
    <scope>NUCLEOTIDE SEQUENCE [LARGE SCALE GENOMIC DNA]</scope>
    <source>
        <strain evidence="1">Intl2013</strain>
        <tissue evidence="1">Whole animal</tissue>
    </source>
</reference>
<accession>A0A177AV55</accession>
<organism evidence="1 2">
    <name type="scientific">Intoshia linei</name>
    <dbReference type="NCBI Taxonomy" id="1819745"/>
    <lineage>
        <taxon>Eukaryota</taxon>
        <taxon>Metazoa</taxon>
        <taxon>Spiralia</taxon>
        <taxon>Lophotrochozoa</taxon>
        <taxon>Mesozoa</taxon>
        <taxon>Orthonectida</taxon>
        <taxon>Rhopaluridae</taxon>
        <taxon>Intoshia</taxon>
    </lineage>
</organism>
<proteinExistence type="predicted"/>
<comment type="caution">
    <text evidence="1">The sequence shown here is derived from an EMBL/GenBank/DDBJ whole genome shotgun (WGS) entry which is preliminary data.</text>
</comment>
<sequence length="441" mass="50881">MCLNPTKYVVWGSLNVPIKILIYFSLTISLSSVTRKTCLCSSFFLKSHSRLSAKSVTICRNFVTDGSFSLYASKNSFMSSECNLLSGIFNRVNNVTILSGKHIILNKGYRHLISSGRVSHIQIKQLSVKKFTMGVLKLEREGSLMNVGYYINNVPHDHSGISHGINVEIKSAIKDIYNEGYTKSKEIGHILRARNIEVPESRKISNYLNQLKLDKYGPCNININNVITYCESRKSVSFNFDTVYIVNYVVNEKQIRIFFTTKRLLITVSDEIYIQVNATYKLIWQGYSVLVAGTSDMNRRFHPVGLAVTTEEKTEDYEFLFKSIKLGCFNWTLQKNSIFSSLMQVMLVLSNQDRLNIRLDIGLLQICYLKSLFTLAKRLFIEKLLNVWSSERKNGFYKRLPTFNTKIWTKAYKWHPVLRSKYEPYAITCDYTLDDFSHIEK</sequence>
<evidence type="ECO:0000313" key="2">
    <source>
        <dbReference type="Proteomes" id="UP000078046"/>
    </source>
</evidence>
<dbReference type="Proteomes" id="UP000078046">
    <property type="component" value="Unassembled WGS sequence"/>
</dbReference>
<protein>
    <submittedName>
        <fullName evidence="1">Uncharacterized protein</fullName>
    </submittedName>
</protein>
<dbReference type="EMBL" id="LWCA01001178">
    <property type="protein sequence ID" value="OAF65710.1"/>
    <property type="molecule type" value="Genomic_DNA"/>
</dbReference>
<gene>
    <name evidence="1" type="ORF">A3Q56_06535</name>
</gene>